<name>A0A0R1HSF3_9LACO</name>
<keyword evidence="1" id="KW-1133">Transmembrane helix</keyword>
<organism evidence="3 4">
    <name type="scientific">Secundilactobacillus kimchicus JCM 15530</name>
    <dbReference type="NCBI Taxonomy" id="1302272"/>
    <lineage>
        <taxon>Bacteria</taxon>
        <taxon>Bacillati</taxon>
        <taxon>Bacillota</taxon>
        <taxon>Bacilli</taxon>
        <taxon>Lactobacillales</taxon>
        <taxon>Lactobacillaceae</taxon>
        <taxon>Secundilactobacillus</taxon>
    </lineage>
</organism>
<dbReference type="Proteomes" id="UP000050911">
    <property type="component" value="Unassembled WGS sequence"/>
</dbReference>
<gene>
    <name evidence="3" type="ORF">FC96_GL001614</name>
</gene>
<feature type="domain" description="Regulatory protein YycH-like" evidence="2">
    <location>
        <begin position="33"/>
        <end position="252"/>
    </location>
</feature>
<proteinExistence type="predicted"/>
<dbReference type="PATRIC" id="fig|1302272.5.peg.1630"/>
<dbReference type="STRING" id="1302272.FC96_GL001614"/>
<protein>
    <recommendedName>
        <fullName evidence="2">Regulatory protein YycH-like domain-containing protein</fullName>
    </recommendedName>
</protein>
<accession>A0A0R1HSF3</accession>
<evidence type="ECO:0000313" key="3">
    <source>
        <dbReference type="EMBL" id="KRK48505.1"/>
    </source>
</evidence>
<evidence type="ECO:0000259" key="2">
    <source>
        <dbReference type="Pfam" id="PF09648"/>
    </source>
</evidence>
<evidence type="ECO:0000256" key="1">
    <source>
        <dbReference type="SAM" id="Phobius"/>
    </source>
</evidence>
<dbReference type="EMBL" id="AZCX01000003">
    <property type="protein sequence ID" value="KRK48505.1"/>
    <property type="molecule type" value="Genomic_DNA"/>
</dbReference>
<dbReference type="InterPro" id="IPR018604">
    <property type="entry name" value="YycI-like"/>
</dbReference>
<dbReference type="AlphaFoldDB" id="A0A0R1HSF3"/>
<keyword evidence="1" id="KW-0812">Transmembrane</keyword>
<reference evidence="3 4" key="1">
    <citation type="journal article" date="2015" name="Genome Announc.">
        <title>Expanding the biotechnology potential of lactobacilli through comparative genomics of 213 strains and associated genera.</title>
        <authorList>
            <person name="Sun Z."/>
            <person name="Harris H.M."/>
            <person name="McCann A."/>
            <person name="Guo C."/>
            <person name="Argimon S."/>
            <person name="Zhang W."/>
            <person name="Yang X."/>
            <person name="Jeffery I.B."/>
            <person name="Cooney J.C."/>
            <person name="Kagawa T.F."/>
            <person name="Liu W."/>
            <person name="Song Y."/>
            <person name="Salvetti E."/>
            <person name="Wrobel A."/>
            <person name="Rasinkangas P."/>
            <person name="Parkhill J."/>
            <person name="Rea M.C."/>
            <person name="O'Sullivan O."/>
            <person name="Ritari J."/>
            <person name="Douillard F.P."/>
            <person name="Paul Ross R."/>
            <person name="Yang R."/>
            <person name="Briner A.E."/>
            <person name="Felis G.E."/>
            <person name="de Vos W.M."/>
            <person name="Barrangou R."/>
            <person name="Klaenhammer T.R."/>
            <person name="Caufield P.W."/>
            <person name="Cui Y."/>
            <person name="Zhang H."/>
            <person name="O'Toole P.W."/>
        </authorList>
    </citation>
    <scope>NUCLEOTIDE SEQUENCE [LARGE SCALE GENOMIC DNA]</scope>
    <source>
        <strain evidence="3 4">JCM 15530</strain>
    </source>
</reference>
<keyword evidence="1" id="KW-0472">Membrane</keyword>
<dbReference type="RefSeq" id="WP_056942318.1">
    <property type="nucleotide sequence ID" value="NZ_AZCX01000003.1"/>
</dbReference>
<feature type="transmembrane region" description="Helical" evidence="1">
    <location>
        <begin position="7"/>
        <end position="25"/>
    </location>
</feature>
<evidence type="ECO:0000313" key="4">
    <source>
        <dbReference type="Proteomes" id="UP000050911"/>
    </source>
</evidence>
<dbReference type="Gene3D" id="2.40.128.690">
    <property type="entry name" value="YycH protein, domain 3-like"/>
    <property type="match status" value="1"/>
</dbReference>
<dbReference type="Pfam" id="PF09648">
    <property type="entry name" value="YycI"/>
    <property type="match status" value="1"/>
</dbReference>
<dbReference type="OrthoDB" id="2135943at2"/>
<keyword evidence="4" id="KW-1185">Reference proteome</keyword>
<sequence length="277" mass="31406">MNFKRIMLIFLVIFVFIDGFLFFSYNRSTVGDSSTNGNNVLDEMRKDQIAFSKPSNDAHYGYYFSATLTNDLRQNATNLQQQTYHFSGTELISQFKEPITADNSGDLKKAVDKVVSNANLVSHGSEYRYSKQLSNQDQLIYVQRVAKGPVYSKDGQLRFTISDNHRVIGYSQSYLDNVDLLREKTKTISEERALTWLYQYNEIPNGTKVTWANLAYTRLTTARGKAVFLPTWVFALKPNNSDTVVMKRVNAYTGEILKTGSSQSPSSNANPEILSMT</sequence>
<comment type="caution">
    <text evidence="3">The sequence shown here is derived from an EMBL/GenBank/DDBJ whole genome shotgun (WGS) entry which is preliminary data.</text>
</comment>
<dbReference type="GO" id="GO:0016020">
    <property type="term" value="C:membrane"/>
    <property type="evidence" value="ECO:0007669"/>
    <property type="project" value="InterPro"/>
</dbReference>